<proteinExistence type="predicted"/>
<name>A0A2I0IVV7_PUNGR</name>
<dbReference type="Pfam" id="PF07839">
    <property type="entry name" value="CaM_binding"/>
    <property type="match status" value="1"/>
</dbReference>
<sequence>MVVDSTDEQLIDKEINSKFGHSGSTSMGRTHKLKNRKIQSVPSRYLATKVGSCHDFCKHGKKHPPDENVGCLTSKRISCVPHGCTDLEKAIDMEARDKKSTLDVSENPINGRKSCLPREKIVSFHDHSAEMEVSLDSARDHKANPVDDGMTNFFQHLKETELSSDLASDHDEAKAALVNSLSIPAPGSPSDGRDSETNAPVPIMRIGSSRSKIGLRTPRMKSTRISIADKHKVQLPPSALVPPKAPRTKATRISMADKAKNPPSKARAVALTHSVNGVSSKAKMSFKHVKSAPNEDKHDLVKGKPGRRSPESTPENAEDNIVLPVKETVSSSSTSSSSEVKGGGSPRGSISSPLPPLPRQKKSRSCQSLMSMTKSPPPSSGNGNRKTRTSSKSPSNSSSAASSSRPSTTSSTGGTKEIASQRGITTKDNRGDSSRMVSKSRPRRGEVLHSEDRNCSSRKLQFRRGRMVDPKLETITAPRRLKFRRARIIGETQHGTSDTARKGSNRTEADAFEVKNSKSEKVLLRHQKSEKAKNVQSLFNNVIKETASKLVQSRKSKVKALVGAFETVISLQDSKPRATITTC</sequence>
<protein>
    <submittedName>
        <fullName evidence="1">Uncharacterized protein</fullName>
    </submittedName>
</protein>
<dbReference type="OrthoDB" id="766386at2759"/>
<reference evidence="1 2" key="1">
    <citation type="submission" date="2017-11" db="EMBL/GenBank/DDBJ databases">
        <title>De-novo sequencing of pomegranate (Punica granatum L.) genome.</title>
        <authorList>
            <person name="Akparov Z."/>
            <person name="Amiraslanov A."/>
            <person name="Hajiyeva S."/>
            <person name="Abbasov M."/>
            <person name="Kaur K."/>
            <person name="Hamwieh A."/>
            <person name="Solovyev V."/>
            <person name="Salamov A."/>
            <person name="Braich B."/>
            <person name="Kosarev P."/>
            <person name="Mahmoud A."/>
            <person name="Hajiyev E."/>
            <person name="Babayeva S."/>
            <person name="Izzatullayeva V."/>
            <person name="Mammadov A."/>
            <person name="Mammadov A."/>
            <person name="Sharifova S."/>
            <person name="Ojaghi J."/>
            <person name="Eynullazada K."/>
            <person name="Bayramov B."/>
            <person name="Abdulazimova A."/>
            <person name="Shahmuradov I."/>
        </authorList>
    </citation>
    <scope>NUCLEOTIDE SEQUENCE [LARGE SCALE GENOMIC DNA]</scope>
    <source>
        <strain evidence="2">cv. AG2017</strain>
        <tissue evidence="1">Leaf</tissue>
    </source>
</reference>
<dbReference type="AlphaFoldDB" id="A0A2I0IVV7"/>
<evidence type="ECO:0000313" key="2">
    <source>
        <dbReference type="Proteomes" id="UP000233551"/>
    </source>
</evidence>
<evidence type="ECO:0000313" key="1">
    <source>
        <dbReference type="EMBL" id="PKI47770.1"/>
    </source>
</evidence>
<dbReference type="Proteomes" id="UP000233551">
    <property type="component" value="Unassembled WGS sequence"/>
</dbReference>
<dbReference type="PANTHER" id="PTHR33349:SF41">
    <property type="entry name" value="EMB|CAB62594.1"/>
    <property type="match status" value="1"/>
</dbReference>
<organism evidence="1 2">
    <name type="scientific">Punica granatum</name>
    <name type="common">Pomegranate</name>
    <dbReference type="NCBI Taxonomy" id="22663"/>
    <lineage>
        <taxon>Eukaryota</taxon>
        <taxon>Viridiplantae</taxon>
        <taxon>Streptophyta</taxon>
        <taxon>Embryophyta</taxon>
        <taxon>Tracheophyta</taxon>
        <taxon>Spermatophyta</taxon>
        <taxon>Magnoliopsida</taxon>
        <taxon>eudicotyledons</taxon>
        <taxon>Gunneridae</taxon>
        <taxon>Pentapetalae</taxon>
        <taxon>rosids</taxon>
        <taxon>malvids</taxon>
        <taxon>Myrtales</taxon>
        <taxon>Lythraceae</taxon>
        <taxon>Punica</taxon>
    </lineage>
</organism>
<dbReference type="GO" id="GO:0005516">
    <property type="term" value="F:calmodulin binding"/>
    <property type="evidence" value="ECO:0007669"/>
    <property type="project" value="InterPro"/>
</dbReference>
<gene>
    <name evidence="1" type="ORF">CRG98_031903</name>
</gene>
<keyword evidence="2" id="KW-1185">Reference proteome</keyword>
<dbReference type="InterPro" id="IPR012417">
    <property type="entry name" value="CaM-bd_dom_pln"/>
</dbReference>
<comment type="caution">
    <text evidence="1">The sequence shown here is derived from an EMBL/GenBank/DDBJ whole genome shotgun (WGS) entry which is preliminary data.</text>
</comment>
<dbReference type="SMART" id="SM01054">
    <property type="entry name" value="CaM_binding"/>
    <property type="match status" value="1"/>
</dbReference>
<dbReference type="EMBL" id="PGOL01002464">
    <property type="protein sequence ID" value="PKI47770.1"/>
    <property type="molecule type" value="Genomic_DNA"/>
</dbReference>
<dbReference type="PANTHER" id="PTHR33349">
    <property type="entry name" value="EMB|CAB62594.1"/>
    <property type="match status" value="1"/>
</dbReference>
<dbReference type="GeneID" id="116212938"/>
<accession>A0A2I0IVV7</accession>
<dbReference type="STRING" id="22663.A0A2I0IVV7"/>